<name>A0A3M6V6T6_POCDA</name>
<evidence type="ECO:0000313" key="1">
    <source>
        <dbReference type="EMBL" id="RMX61521.1"/>
    </source>
</evidence>
<protein>
    <recommendedName>
        <fullName evidence="3">Reverse transcriptase domain-containing protein</fullName>
    </recommendedName>
</protein>
<evidence type="ECO:0000313" key="2">
    <source>
        <dbReference type="Proteomes" id="UP000275408"/>
    </source>
</evidence>
<sequence>MIACFHHNGRQHRFTIFIKGKYLRLWKLLSYFTSEYTSIACFHLDSFLNHHNLITDSQWGFRKGRSSELLLRRMTE</sequence>
<accession>A0A3M6V6T6</accession>
<comment type="caution">
    <text evidence="1">The sequence shown here is derived from an EMBL/GenBank/DDBJ whole genome shotgun (WGS) entry which is preliminary data.</text>
</comment>
<organism evidence="1 2">
    <name type="scientific">Pocillopora damicornis</name>
    <name type="common">Cauliflower coral</name>
    <name type="synonym">Millepora damicornis</name>
    <dbReference type="NCBI Taxonomy" id="46731"/>
    <lineage>
        <taxon>Eukaryota</taxon>
        <taxon>Metazoa</taxon>
        <taxon>Cnidaria</taxon>
        <taxon>Anthozoa</taxon>
        <taxon>Hexacorallia</taxon>
        <taxon>Scleractinia</taxon>
        <taxon>Astrocoeniina</taxon>
        <taxon>Pocilloporidae</taxon>
        <taxon>Pocillopora</taxon>
    </lineage>
</organism>
<reference evidence="1 2" key="1">
    <citation type="journal article" date="2018" name="Sci. Rep.">
        <title>Comparative analysis of the Pocillopora damicornis genome highlights role of immune system in coral evolution.</title>
        <authorList>
            <person name="Cunning R."/>
            <person name="Bay R.A."/>
            <person name="Gillette P."/>
            <person name="Baker A.C."/>
            <person name="Traylor-Knowles N."/>
        </authorList>
    </citation>
    <scope>NUCLEOTIDE SEQUENCE [LARGE SCALE GENOMIC DNA]</scope>
    <source>
        <strain evidence="1">RSMAS</strain>
        <tissue evidence="1">Whole animal</tissue>
    </source>
</reference>
<gene>
    <name evidence="1" type="ORF">pdam_00003588</name>
</gene>
<proteinExistence type="predicted"/>
<dbReference type="EMBL" id="RCHS01000010">
    <property type="protein sequence ID" value="RMX61521.1"/>
    <property type="molecule type" value="Genomic_DNA"/>
</dbReference>
<keyword evidence="2" id="KW-1185">Reference proteome</keyword>
<dbReference type="Proteomes" id="UP000275408">
    <property type="component" value="Unassembled WGS sequence"/>
</dbReference>
<dbReference type="AlphaFoldDB" id="A0A3M6V6T6"/>
<evidence type="ECO:0008006" key="3">
    <source>
        <dbReference type="Google" id="ProtNLM"/>
    </source>
</evidence>